<dbReference type="CDD" id="cd01029">
    <property type="entry name" value="TOPRIM_primases"/>
    <property type="match status" value="1"/>
</dbReference>
<dbReference type="EMBL" id="QSJP01000041">
    <property type="protein sequence ID" value="RHD79923.1"/>
    <property type="molecule type" value="Genomic_DNA"/>
</dbReference>
<dbReference type="GeneID" id="66309369"/>
<proteinExistence type="predicted"/>
<protein>
    <submittedName>
        <fullName evidence="1">Bifunctional DNA primase/helicase</fullName>
    </submittedName>
</protein>
<evidence type="ECO:0000313" key="1">
    <source>
        <dbReference type="EMBL" id="RHD79923.1"/>
    </source>
</evidence>
<dbReference type="Gene3D" id="3.40.50.300">
    <property type="entry name" value="P-loop containing nucleotide triphosphate hydrolases"/>
    <property type="match status" value="1"/>
</dbReference>
<dbReference type="SUPFAM" id="SSF52540">
    <property type="entry name" value="P-loop containing nucleoside triphosphate hydrolases"/>
    <property type="match status" value="1"/>
</dbReference>
<sequence length="680" mass="77337">MLRKEEILERTSNGLSVFKHYVPGNWRIGRNFLNPLYEDNKASCNIYFDRRSGIYKMKDFGNDSYSGDCFFFVGQLKGLDCNNSMDFVEILETIDRDLGLGLATGNPIPVTRNSCRVVDNILEETPEKESKPYQFREQKFQLAELMYWQQYGITPEILELYKVCSLRDFQSVTADGTPFTYTSSVTEPMYGYKSKRYIKLYRPFSKTRFLYGGNFGDNYCFGLEQLPAKGDTLFITGGEKDVMSLAAHGFHAICFNSETVTVPPTLIYKLTFRFKHIILLYDTDKTGKESARKQEKQLEEFSVKRLLLPLSGTKEEKDISDYFKAGNTREDFLKLFIEFLDNLYSDTLIMLKSCEIDFNNPPVKAQVIISAGDVPLGTQGNLFGITGGEGTGKSNYIAAMLAGCICQPNKEVDTLGIQITANSNRKAVLLYDTEQSEVQLFKNVSNLLARAKQPDKPEELKAFCLTGMSRKERLHAIVQSMDKFYYQYGGIQLVVIDGIADLVKSANDEAESVAVIDELYRLAGIYNTCILCVLHFVPNGLKLRGHLGSELQRKAATILSIEKDEEPTQSVVKALKVRDGSPLDVPLMLFAWDKAAGMHLYKGEKPREEKEKRKEKELVCVARDIFGRQTHITYIDLCEQLQQVLDVKERTAKSYVRFMRERDIIIKDPSNQSYFMIGLI</sequence>
<dbReference type="Pfam" id="PF13481">
    <property type="entry name" value="AAA_25"/>
    <property type="match status" value="1"/>
</dbReference>
<comment type="caution">
    <text evidence="1">The sequence shown here is derived from an EMBL/GenBank/DDBJ whole genome shotgun (WGS) entry which is preliminary data.</text>
</comment>
<dbReference type="AlphaFoldDB" id="A0A414H8Q6"/>
<gene>
    <name evidence="1" type="ORF">DW780_26830</name>
</gene>
<evidence type="ECO:0000313" key="2">
    <source>
        <dbReference type="Proteomes" id="UP000284785"/>
    </source>
</evidence>
<dbReference type="SUPFAM" id="SSF56731">
    <property type="entry name" value="DNA primase core"/>
    <property type="match status" value="1"/>
</dbReference>
<dbReference type="Proteomes" id="UP000284785">
    <property type="component" value="Unassembled WGS sequence"/>
</dbReference>
<organism evidence="1 2">
    <name type="scientific">Bacteroides thetaiotaomicron</name>
    <dbReference type="NCBI Taxonomy" id="818"/>
    <lineage>
        <taxon>Bacteria</taxon>
        <taxon>Pseudomonadati</taxon>
        <taxon>Bacteroidota</taxon>
        <taxon>Bacteroidia</taxon>
        <taxon>Bacteroidales</taxon>
        <taxon>Bacteroidaceae</taxon>
        <taxon>Bacteroides</taxon>
    </lineage>
</organism>
<name>A0A414H8Q6_BACT4</name>
<keyword evidence="1" id="KW-0547">Nucleotide-binding</keyword>
<dbReference type="Pfam" id="PF13155">
    <property type="entry name" value="Toprim_2"/>
    <property type="match status" value="1"/>
</dbReference>
<accession>A0A414H8Q6</accession>
<reference evidence="1 2" key="1">
    <citation type="submission" date="2018-08" db="EMBL/GenBank/DDBJ databases">
        <title>A genome reference for cultivated species of the human gut microbiota.</title>
        <authorList>
            <person name="Zou Y."/>
            <person name="Xue W."/>
            <person name="Luo G."/>
        </authorList>
    </citation>
    <scope>NUCLEOTIDE SEQUENCE [LARGE SCALE GENOMIC DNA]</scope>
    <source>
        <strain evidence="1 2">AM30-26</strain>
    </source>
</reference>
<dbReference type="RefSeq" id="WP_117981718.1">
    <property type="nucleotide sequence ID" value="NZ_AP022660.1"/>
</dbReference>
<keyword evidence="1" id="KW-0347">Helicase</keyword>
<dbReference type="GO" id="GO:0004386">
    <property type="term" value="F:helicase activity"/>
    <property type="evidence" value="ECO:0007669"/>
    <property type="project" value="UniProtKB-KW"/>
</dbReference>
<dbReference type="InterPro" id="IPR034154">
    <property type="entry name" value="TOPRIM_DnaG/twinkle"/>
</dbReference>
<keyword evidence="1" id="KW-0067">ATP-binding</keyword>
<dbReference type="InterPro" id="IPR027417">
    <property type="entry name" value="P-loop_NTPase"/>
</dbReference>
<dbReference type="Gene3D" id="3.40.1360.10">
    <property type="match status" value="1"/>
</dbReference>
<keyword evidence="1" id="KW-0378">Hydrolase</keyword>